<evidence type="ECO:0000256" key="1">
    <source>
        <dbReference type="ARBA" id="ARBA00010638"/>
    </source>
</evidence>
<dbReference type="PANTHER" id="PTHR23407:SF1">
    <property type="entry name" value="5-FORMYLTETRAHYDROFOLATE CYCLO-LIGASE"/>
    <property type="match status" value="1"/>
</dbReference>
<dbReference type="NCBIfam" id="TIGR02727">
    <property type="entry name" value="MTHFS_bact"/>
    <property type="match status" value="1"/>
</dbReference>
<evidence type="ECO:0000256" key="2">
    <source>
        <dbReference type="ARBA" id="ARBA00022741"/>
    </source>
</evidence>
<evidence type="ECO:0000313" key="6">
    <source>
        <dbReference type="EMBL" id="SFC09795.1"/>
    </source>
</evidence>
<dbReference type="GO" id="GO:0035999">
    <property type="term" value="P:tetrahydrofolate interconversion"/>
    <property type="evidence" value="ECO:0007669"/>
    <property type="project" value="TreeGrafter"/>
</dbReference>
<dbReference type="Gene3D" id="3.40.50.10420">
    <property type="entry name" value="NagB/RpiA/CoA transferase-like"/>
    <property type="match status" value="1"/>
</dbReference>
<feature type="binding site" evidence="4">
    <location>
        <position position="54"/>
    </location>
    <ligand>
        <name>substrate</name>
    </ligand>
</feature>
<name>A0AAJ5BFY6_9GAMM</name>
<feature type="binding site" evidence="4">
    <location>
        <begin position="139"/>
        <end position="147"/>
    </location>
    <ligand>
        <name>ATP</name>
        <dbReference type="ChEBI" id="CHEBI:30616"/>
    </ligand>
</feature>
<comment type="caution">
    <text evidence="6">The sequence shown here is derived from an EMBL/GenBank/DDBJ whole genome shotgun (WGS) entry which is preliminary data.</text>
</comment>
<comment type="catalytic activity">
    <reaction evidence="5">
        <text>(6S)-5-formyl-5,6,7,8-tetrahydrofolate + ATP = (6R)-5,10-methenyltetrahydrofolate + ADP + phosphate</text>
        <dbReference type="Rhea" id="RHEA:10488"/>
        <dbReference type="ChEBI" id="CHEBI:30616"/>
        <dbReference type="ChEBI" id="CHEBI:43474"/>
        <dbReference type="ChEBI" id="CHEBI:57455"/>
        <dbReference type="ChEBI" id="CHEBI:57457"/>
        <dbReference type="ChEBI" id="CHEBI:456216"/>
        <dbReference type="EC" id="6.3.3.2"/>
    </reaction>
</comment>
<dbReference type="GO" id="GO:0046872">
    <property type="term" value="F:metal ion binding"/>
    <property type="evidence" value="ECO:0007669"/>
    <property type="project" value="UniProtKB-KW"/>
</dbReference>
<dbReference type="InterPro" id="IPR024185">
    <property type="entry name" value="FTHF_cligase-like_sf"/>
</dbReference>
<dbReference type="SUPFAM" id="SSF100950">
    <property type="entry name" value="NagB/RpiA/CoA transferase-like"/>
    <property type="match status" value="1"/>
</dbReference>
<dbReference type="Proteomes" id="UP000226420">
    <property type="component" value="Unassembled WGS sequence"/>
</dbReference>
<gene>
    <name evidence="6" type="ORF">SAMN02745723_101379</name>
</gene>
<evidence type="ECO:0000313" key="7">
    <source>
        <dbReference type="Proteomes" id="UP000226420"/>
    </source>
</evidence>
<dbReference type="GO" id="GO:0005524">
    <property type="term" value="F:ATP binding"/>
    <property type="evidence" value="ECO:0007669"/>
    <property type="project" value="UniProtKB-KW"/>
</dbReference>
<keyword evidence="5" id="KW-0460">Magnesium</keyword>
<protein>
    <recommendedName>
        <fullName evidence="5">5-formyltetrahydrofolate cyclo-ligase</fullName>
        <ecNumber evidence="5">6.3.3.2</ecNumber>
    </recommendedName>
</protein>
<comment type="similarity">
    <text evidence="1 5">Belongs to the 5-formyltetrahydrofolate cyclo-ligase family.</text>
</comment>
<dbReference type="GO" id="GO:0030272">
    <property type="term" value="F:5-formyltetrahydrofolate cyclo-ligase activity"/>
    <property type="evidence" value="ECO:0007669"/>
    <property type="project" value="UniProtKB-EC"/>
</dbReference>
<dbReference type="RefSeq" id="WP_074820315.1">
    <property type="nucleotide sequence ID" value="NZ_FOLW01000001.1"/>
</dbReference>
<comment type="cofactor">
    <cofactor evidence="5">
        <name>Mg(2+)</name>
        <dbReference type="ChEBI" id="CHEBI:18420"/>
    </cofactor>
</comment>
<reference evidence="6 7" key="1">
    <citation type="submission" date="2016-10" db="EMBL/GenBank/DDBJ databases">
        <authorList>
            <person name="Varghese N."/>
            <person name="Submissions S."/>
        </authorList>
    </citation>
    <scope>NUCLEOTIDE SEQUENCE [LARGE SCALE GENOMIC DNA]</scope>
    <source>
        <strain evidence="6 7">DSM 5563</strain>
    </source>
</reference>
<keyword evidence="5" id="KW-0479">Metal-binding</keyword>
<dbReference type="PIRSF" id="PIRSF006806">
    <property type="entry name" value="FTHF_cligase"/>
    <property type="match status" value="1"/>
</dbReference>
<dbReference type="Pfam" id="PF01812">
    <property type="entry name" value="5-FTHF_cyc-lig"/>
    <property type="match status" value="1"/>
</dbReference>
<keyword evidence="2 4" id="KW-0547">Nucleotide-binding</keyword>
<dbReference type="InterPro" id="IPR002698">
    <property type="entry name" value="FTHF_cligase"/>
</dbReference>
<proteinExistence type="inferred from homology"/>
<accession>A0AAJ5BFY6</accession>
<dbReference type="AlphaFoldDB" id="A0AAJ5BFY6"/>
<dbReference type="EMBL" id="FOLW01000001">
    <property type="protein sequence ID" value="SFC09795.1"/>
    <property type="molecule type" value="Genomic_DNA"/>
</dbReference>
<dbReference type="PANTHER" id="PTHR23407">
    <property type="entry name" value="ATPASE INHIBITOR/5-FORMYLTETRAHYDROFOLATE CYCLO-LIGASE"/>
    <property type="match status" value="1"/>
</dbReference>
<evidence type="ECO:0000256" key="5">
    <source>
        <dbReference type="RuleBase" id="RU361279"/>
    </source>
</evidence>
<organism evidence="6 7">
    <name type="scientific">Pragia fontium DSM 5563 = ATCC 49100</name>
    <dbReference type="NCBI Taxonomy" id="1122977"/>
    <lineage>
        <taxon>Bacteria</taxon>
        <taxon>Pseudomonadati</taxon>
        <taxon>Pseudomonadota</taxon>
        <taxon>Gammaproteobacteria</taxon>
        <taxon>Enterobacterales</taxon>
        <taxon>Budviciaceae</taxon>
        <taxon>Pragia</taxon>
    </lineage>
</organism>
<sequence length="195" mass="22460">MTFETSQRHILRKRIRLLRNNLTPQEQSLAATQIHQRLCAHPKIQAAQNISLFLSFDGEINTRPLIETFWQQGKSVYLPVLHPFSRGHLLFLRYTPDTPMITHPFGIQEPRLNVRSVLPVSELDVLITPLVAFDVNGNRLGMGGGYYDRTLKNWQQSRSYPIGIAHDCQLVDSLPAEDWDIPLPEIVTPSHCWQW</sequence>
<dbReference type="EC" id="6.3.3.2" evidence="5"/>
<evidence type="ECO:0000256" key="3">
    <source>
        <dbReference type="ARBA" id="ARBA00022840"/>
    </source>
</evidence>
<evidence type="ECO:0000256" key="4">
    <source>
        <dbReference type="PIRSR" id="PIRSR006806-1"/>
    </source>
</evidence>
<keyword evidence="3 4" id="KW-0067">ATP-binding</keyword>
<dbReference type="InterPro" id="IPR037171">
    <property type="entry name" value="NagB/RpiA_transferase-like"/>
</dbReference>
<dbReference type="GO" id="GO:0009396">
    <property type="term" value="P:folic acid-containing compound biosynthetic process"/>
    <property type="evidence" value="ECO:0007669"/>
    <property type="project" value="TreeGrafter"/>
</dbReference>
<feature type="binding site" evidence="4">
    <location>
        <position position="59"/>
    </location>
    <ligand>
        <name>substrate</name>
    </ligand>
</feature>